<evidence type="ECO:0000313" key="6">
    <source>
        <dbReference type="EMBL" id="GAA0671577.1"/>
    </source>
</evidence>
<comment type="caution">
    <text evidence="6">The sequence shown here is derived from an EMBL/GenBank/DDBJ whole genome shotgun (WGS) entry which is preliminary data.</text>
</comment>
<name>A0ABN1HX32_9ACTN</name>
<accession>A0ABN1HX32</accession>
<reference evidence="6 7" key="1">
    <citation type="journal article" date="2019" name="Int. J. Syst. Evol. Microbiol.">
        <title>The Global Catalogue of Microorganisms (GCM) 10K type strain sequencing project: providing services to taxonomists for standard genome sequencing and annotation.</title>
        <authorList>
            <consortium name="The Broad Institute Genomics Platform"/>
            <consortium name="The Broad Institute Genome Sequencing Center for Infectious Disease"/>
            <person name="Wu L."/>
            <person name="Ma J."/>
        </authorList>
    </citation>
    <scope>NUCLEOTIDE SEQUENCE [LARGE SCALE GENOMIC DNA]</scope>
    <source>
        <strain evidence="6 7">JCM 10367</strain>
    </source>
</reference>
<evidence type="ECO:0000256" key="1">
    <source>
        <dbReference type="ARBA" id="ARBA00008857"/>
    </source>
</evidence>
<keyword evidence="2" id="KW-0238">DNA-binding</keyword>
<gene>
    <name evidence="6" type="ORF">GCM10009535_59140</name>
</gene>
<keyword evidence="3" id="KW-0233">DNA recombination</keyword>
<organism evidence="6 7">
    <name type="scientific">Streptomyces thermocarboxydovorans</name>
    <dbReference type="NCBI Taxonomy" id="59298"/>
    <lineage>
        <taxon>Bacteria</taxon>
        <taxon>Bacillati</taxon>
        <taxon>Actinomycetota</taxon>
        <taxon>Actinomycetes</taxon>
        <taxon>Kitasatosporales</taxon>
        <taxon>Streptomycetaceae</taxon>
        <taxon>Streptomyces</taxon>
    </lineage>
</organism>
<dbReference type="Proteomes" id="UP001500724">
    <property type="component" value="Unassembled WGS sequence"/>
</dbReference>
<evidence type="ECO:0000256" key="4">
    <source>
        <dbReference type="SAM" id="MobiDB-lite"/>
    </source>
</evidence>
<evidence type="ECO:0000259" key="5">
    <source>
        <dbReference type="PROSITE" id="PS51898"/>
    </source>
</evidence>
<comment type="similarity">
    <text evidence="1">Belongs to the 'phage' integrase family.</text>
</comment>
<dbReference type="InterPro" id="IPR050090">
    <property type="entry name" value="Tyrosine_recombinase_XerCD"/>
</dbReference>
<feature type="domain" description="Tyr recombinase" evidence="5">
    <location>
        <begin position="184"/>
        <end position="379"/>
    </location>
</feature>
<dbReference type="InterPro" id="IPR013762">
    <property type="entry name" value="Integrase-like_cat_sf"/>
</dbReference>
<sequence>MASKSPLRAQRRTRSTSTDADAQTRALSAATSLSAVQGVSGASLIAELELHLSTTNNRRGRPYQRKTIQAYVNAARSLDRWLTEHATTAHLRTSDTAHAHGAVRGVAQLSFLAVDTATLNRHFRWWYESFDVPKSQDGKGGYTGGTNTQSRNLRALFSYLAEEYDHPNPYQDPKLHNYAAPALGKPKTLSAEFIEDTLRVTGNGNPRIRDFETVRDHALLRILTEGLRAEEILNLRTVDLDLPSATLVVVPLKDGRNTQDGRLIPLQPKTVKALQRYLRARAEQHKLADKTDWLWLGTRNRSRLLYAGLHRMTKRRAEQAGYEPEHVSPHSWCHTWCDDLLSNGVSGENVMAIRGWKSASMLRRYGADQASRRAVDAVQALGDRY</sequence>
<dbReference type="CDD" id="cd00397">
    <property type="entry name" value="DNA_BRE_C"/>
    <property type="match status" value="1"/>
</dbReference>
<dbReference type="Pfam" id="PF00589">
    <property type="entry name" value="Phage_integrase"/>
    <property type="match status" value="1"/>
</dbReference>
<dbReference type="PROSITE" id="PS51898">
    <property type="entry name" value="TYR_RECOMBINASE"/>
    <property type="match status" value="1"/>
</dbReference>
<dbReference type="SUPFAM" id="SSF56349">
    <property type="entry name" value="DNA breaking-rejoining enzymes"/>
    <property type="match status" value="1"/>
</dbReference>
<evidence type="ECO:0000313" key="7">
    <source>
        <dbReference type="Proteomes" id="UP001500724"/>
    </source>
</evidence>
<dbReference type="PANTHER" id="PTHR30349">
    <property type="entry name" value="PHAGE INTEGRASE-RELATED"/>
    <property type="match status" value="1"/>
</dbReference>
<dbReference type="RefSeq" id="WP_344007616.1">
    <property type="nucleotide sequence ID" value="NZ_BAAAGU010000103.1"/>
</dbReference>
<evidence type="ECO:0000256" key="3">
    <source>
        <dbReference type="ARBA" id="ARBA00023172"/>
    </source>
</evidence>
<evidence type="ECO:0000256" key="2">
    <source>
        <dbReference type="ARBA" id="ARBA00023125"/>
    </source>
</evidence>
<dbReference type="EMBL" id="BAAAGU010000103">
    <property type="protein sequence ID" value="GAA0671577.1"/>
    <property type="molecule type" value="Genomic_DNA"/>
</dbReference>
<dbReference type="PANTHER" id="PTHR30349:SF41">
    <property type="entry name" value="INTEGRASE_RECOMBINASE PROTEIN MJ0367-RELATED"/>
    <property type="match status" value="1"/>
</dbReference>
<feature type="region of interest" description="Disordered" evidence="4">
    <location>
        <begin position="1"/>
        <end position="23"/>
    </location>
</feature>
<proteinExistence type="inferred from homology"/>
<dbReference type="Gene3D" id="1.10.443.10">
    <property type="entry name" value="Intergrase catalytic core"/>
    <property type="match status" value="1"/>
</dbReference>
<protein>
    <recommendedName>
        <fullName evidence="5">Tyr recombinase domain-containing protein</fullName>
    </recommendedName>
</protein>
<dbReference type="InterPro" id="IPR011010">
    <property type="entry name" value="DNA_brk_join_enz"/>
</dbReference>
<keyword evidence="7" id="KW-1185">Reference proteome</keyword>
<dbReference type="InterPro" id="IPR002104">
    <property type="entry name" value="Integrase_catalytic"/>
</dbReference>